<reference evidence="3 4" key="1">
    <citation type="submission" date="2024-09" db="EMBL/GenBank/DDBJ databases">
        <title>The Natural Products Discovery Center: Release of the First 8490 Sequenced Strains for Exploring Actinobacteria Biosynthetic Diversity.</title>
        <authorList>
            <person name="Kalkreuter E."/>
            <person name="Kautsar S.A."/>
            <person name="Yang D."/>
            <person name="Bader C.D."/>
            <person name="Teijaro C.N."/>
            <person name="Fluegel L."/>
            <person name="Davis C.M."/>
            <person name="Simpson J.R."/>
            <person name="Lauterbach L."/>
            <person name="Steele A.D."/>
            <person name="Gui C."/>
            <person name="Meng S."/>
            <person name="Li G."/>
            <person name="Viehrig K."/>
            <person name="Ye F."/>
            <person name="Su P."/>
            <person name="Kiefer A.F."/>
            <person name="Nichols A."/>
            <person name="Cepeda A.J."/>
            <person name="Yan W."/>
            <person name="Fan B."/>
            <person name="Jiang Y."/>
            <person name="Adhikari A."/>
            <person name="Zheng C.-J."/>
            <person name="Schuster L."/>
            <person name="Cowan T.M."/>
            <person name="Smanski M.J."/>
            <person name="Chevrette M.G."/>
            <person name="De Carvalho L.P.S."/>
            <person name="Shen B."/>
        </authorList>
    </citation>
    <scope>NUCLEOTIDE SEQUENCE [LARGE SCALE GENOMIC DNA]</scope>
    <source>
        <strain evidence="3 4">NPDC058428</strain>
    </source>
</reference>
<accession>A0ABW6EUN5</accession>
<evidence type="ECO:0000313" key="4">
    <source>
        <dbReference type="Proteomes" id="UP001598352"/>
    </source>
</evidence>
<name>A0ABW6EUN5_9ACTN</name>
<keyword evidence="4" id="KW-1185">Reference proteome</keyword>
<evidence type="ECO:0000256" key="1">
    <source>
        <dbReference type="SAM" id="MobiDB-lite"/>
    </source>
</evidence>
<comment type="caution">
    <text evidence="3">The sequence shown here is derived from an EMBL/GenBank/DDBJ whole genome shotgun (WGS) entry which is preliminary data.</text>
</comment>
<dbReference type="PROSITE" id="PS51257">
    <property type="entry name" value="PROKAR_LIPOPROTEIN"/>
    <property type="match status" value="1"/>
</dbReference>
<dbReference type="RefSeq" id="WP_382770389.1">
    <property type="nucleotide sequence ID" value="NZ_JBHXED010000014.1"/>
</dbReference>
<proteinExistence type="predicted"/>
<keyword evidence="2" id="KW-0732">Signal</keyword>
<protein>
    <recommendedName>
        <fullName evidence="5">Lipoprotein</fullName>
    </recommendedName>
</protein>
<dbReference type="Proteomes" id="UP001598352">
    <property type="component" value="Unassembled WGS sequence"/>
</dbReference>
<feature type="region of interest" description="Disordered" evidence="1">
    <location>
        <begin position="20"/>
        <end position="43"/>
    </location>
</feature>
<evidence type="ECO:0008006" key="5">
    <source>
        <dbReference type="Google" id="ProtNLM"/>
    </source>
</evidence>
<evidence type="ECO:0000256" key="2">
    <source>
        <dbReference type="SAM" id="SignalP"/>
    </source>
</evidence>
<organism evidence="3 4">
    <name type="scientific">Streptomyces rubiginosohelvolus</name>
    <dbReference type="NCBI Taxonomy" id="67362"/>
    <lineage>
        <taxon>Bacteria</taxon>
        <taxon>Bacillati</taxon>
        <taxon>Actinomycetota</taxon>
        <taxon>Actinomycetes</taxon>
        <taxon>Kitasatosporales</taxon>
        <taxon>Streptomycetaceae</taxon>
        <taxon>Streptomyces</taxon>
    </lineage>
</organism>
<gene>
    <name evidence="3" type="ORF">ACFWOQ_04880</name>
</gene>
<feature type="signal peptide" evidence="2">
    <location>
        <begin position="1"/>
        <end position="21"/>
    </location>
</feature>
<dbReference type="EMBL" id="JBHXKZ010000003">
    <property type="protein sequence ID" value="MFD4821893.1"/>
    <property type="molecule type" value="Genomic_DNA"/>
</dbReference>
<evidence type="ECO:0000313" key="3">
    <source>
        <dbReference type="EMBL" id="MFD4821893.1"/>
    </source>
</evidence>
<sequence length="158" mass="16463">MHRRRLIAVAAALVVASGCSAQSDDGPPAGSAASASAPESADDARQAVEAYVQALNSRSVSGLISVGGVKDAAWSRKEADQILSERGGRGFTIKGVQTQQDMGPDVASVRLSVEDKSGKPLRETLTAVREKKAWHLVVFTNQPADQGKESASTDKSSS</sequence>
<feature type="compositionally biased region" description="Low complexity" evidence="1">
    <location>
        <begin position="23"/>
        <end position="39"/>
    </location>
</feature>
<feature type="chain" id="PRO_5047384586" description="Lipoprotein" evidence="2">
    <location>
        <begin position="22"/>
        <end position="158"/>
    </location>
</feature>